<dbReference type="OrthoDB" id="3176171at2759"/>
<feature type="coiled-coil region" evidence="8">
    <location>
        <begin position="435"/>
        <end position="465"/>
    </location>
</feature>
<sequence>MAEQEGGAQSEFSSSIQVAVRVRPLNPRERDEGLRACVNFDEETRQVVLSAVDKNTLLQLRGATAKGYAFDRRYGQDVTSDAIYDDCVAQLVEAVFKGYNATVLAYGQTGSGKTHTMAGGAGIHGVVEQGITPRVIQHIFALAEAIRKKEKPGEKTQIAAYGLELYNEDLRDLALAGGRDESAKGWDGKGGNPSALKLQERPVGKEGRVVPEVVGVTERVVSSAEELTNFFNQCVDNRSTSSTKLNDRSSRSHAIFTITIQRTIVEVLNELGSDLKAKVRTSEFTSKLHLVDLAGSERVKRSGVTGKELKEATHINSGLLALGNVIVALAGEDRGAEGSAKKETPGVEKKKAHVPYRDSKLTRLLQDSLGGNSLTVLISCISPSEADFEETNNTLKYANRACKIKNQPLPNRFTTLEEDLLPTIPTAGMGNSLGMMQLQALLADHERLKENRERRDRERQEKEAKRMAALMSMREEQMKAKGFQRLRATQYDELRRRLAGGTGTSIPTDQVIGDDLLKGFGNRLRLSQVASSQEGLPAAGPASARRSTAARPGSSRRPGAGAAAGEEGTASPGGTTPSRPRPGASTAKSVGKSSFASWLASQEASDAAAAAGGGGSEFGGHDDFYEQGEGEAEADIGTEDFAAAEAGEGADESMFADEDPSGGVGAAGDGSGQEESMFAEEDDAGAAAAPVAAKSKFRRAQKAGAVGAGVAGAGGSEVSLTELERAAAAAEGEGEGSQTDGTAAREEDAGGYDLLDEGEVPKLLARFKVNQHDTLAVFKACTKEDFKDVISLLPENTPLPASDKMTYLLARLEVNPGRDMAAALLSVATGESTMKEAVGPAVGCLMATFGTNMIASCIFDFEDPEDLRYYGVDERIELWGLQIPHTSVRPALAEGLTEEQALAAAAESTKDNTITWSSVDRLNMSIGLLYALCNHAIENGIRCGFCVPRPQLLKRWMQAGVKMEQVKTALTLIYPQSAHDYEYYRASTVAWFMVAEVKAKLERVLGIVH</sequence>
<evidence type="ECO:0000313" key="13">
    <source>
        <dbReference type="Proteomes" id="UP000006906"/>
    </source>
</evidence>
<dbReference type="ExpressionAtlas" id="Q7X931">
    <property type="expression patterns" value="baseline"/>
</dbReference>
<feature type="region of interest" description="Disordered" evidence="9">
    <location>
        <begin position="635"/>
        <end position="684"/>
    </location>
</feature>
<evidence type="ECO:0000256" key="9">
    <source>
        <dbReference type="SAM" id="MobiDB-lite"/>
    </source>
</evidence>
<dbReference type="InterPro" id="IPR027417">
    <property type="entry name" value="P-loop_NTPase"/>
</dbReference>
<dbReference type="SMART" id="SM00129">
    <property type="entry name" value="KISc"/>
    <property type="match status" value="1"/>
</dbReference>
<feature type="region of interest" description="Disordered" evidence="9">
    <location>
        <begin position="725"/>
        <end position="745"/>
    </location>
</feature>
<dbReference type="CDD" id="cd01372">
    <property type="entry name" value="KISc_KIF4"/>
    <property type="match status" value="1"/>
</dbReference>
<keyword evidence="6 7" id="KW-0505">Motor protein</keyword>
<keyword evidence="4 7" id="KW-0067">ATP-binding</keyword>
<name>Q7X931_CHLRE</name>
<dbReference type="GO" id="GO:0005524">
    <property type="term" value="F:ATP binding"/>
    <property type="evidence" value="ECO:0007669"/>
    <property type="project" value="UniProtKB-UniRule"/>
</dbReference>
<keyword evidence="2" id="KW-0963">Cytoplasm</keyword>
<evidence type="ECO:0000256" key="2">
    <source>
        <dbReference type="ARBA" id="ARBA00022490"/>
    </source>
</evidence>
<dbReference type="EMBL" id="AB112468">
    <property type="protein sequence ID" value="BAC77723.1"/>
    <property type="molecule type" value="Genomic_DNA"/>
</dbReference>
<dbReference type="InterPro" id="IPR001752">
    <property type="entry name" value="Kinesin_motor_dom"/>
</dbReference>
<dbReference type="GO" id="GO:0008017">
    <property type="term" value="F:microtubule binding"/>
    <property type="evidence" value="ECO:0007669"/>
    <property type="project" value="InterPro"/>
</dbReference>
<evidence type="ECO:0000313" key="12">
    <source>
        <dbReference type="EMBL" id="PNW77018.1"/>
    </source>
</evidence>
<reference evidence="12 13" key="2">
    <citation type="journal article" date="2007" name="Science">
        <title>The Chlamydomonas genome reveals the evolution of key animal and plant functions.</title>
        <authorList>
            <person name="Merchant S.S."/>
            <person name="Prochnik S.E."/>
            <person name="Vallon O."/>
            <person name="Harris E.H."/>
            <person name="Karpowicz S.J."/>
            <person name="Witman G.B."/>
            <person name="Terry A."/>
            <person name="Salamov A."/>
            <person name="Fritz-Laylin L.K."/>
            <person name="Marechal-Drouard L."/>
            <person name="Marshall W.F."/>
            <person name="Qu L.H."/>
            <person name="Nelson D.R."/>
            <person name="Sanderfoot A.A."/>
            <person name="Spalding M.H."/>
            <person name="Kapitonov V.V."/>
            <person name="Ren Q."/>
            <person name="Ferris P."/>
            <person name="Lindquist E."/>
            <person name="Shapiro H."/>
            <person name="Lucas S.M."/>
            <person name="Grimwood J."/>
            <person name="Schmutz J."/>
            <person name="Cardol P."/>
            <person name="Cerutti H."/>
            <person name="Chanfreau G."/>
            <person name="Chen C.L."/>
            <person name="Cognat V."/>
            <person name="Croft M.T."/>
            <person name="Dent R."/>
            <person name="Dutcher S."/>
            <person name="Fernandez E."/>
            <person name="Fukuzawa H."/>
            <person name="Gonzalez-Ballester D."/>
            <person name="Gonzalez-Halphen D."/>
            <person name="Hallmann A."/>
            <person name="Hanikenne M."/>
            <person name="Hippler M."/>
            <person name="Inwood W."/>
            <person name="Jabbari K."/>
            <person name="Kalanon M."/>
            <person name="Kuras R."/>
            <person name="Lefebvre P.A."/>
            <person name="Lemaire S.D."/>
            <person name="Lobanov A.V."/>
            <person name="Lohr M."/>
            <person name="Manuell A."/>
            <person name="Meier I."/>
            <person name="Mets L."/>
            <person name="Mittag M."/>
            <person name="Mittelmeier T."/>
            <person name="Moroney J.V."/>
            <person name="Moseley J."/>
            <person name="Napoli C."/>
            <person name="Nedelcu A.M."/>
            <person name="Niyogi K."/>
            <person name="Novoselov S.V."/>
            <person name="Paulsen I.T."/>
            <person name="Pazour G."/>
            <person name="Purton S."/>
            <person name="Ral J.P."/>
            <person name="Riano-Pachon D.M."/>
            <person name="Riekhof W."/>
            <person name="Rymarquis L."/>
            <person name="Schroda M."/>
            <person name="Stern D."/>
            <person name="Umen J."/>
            <person name="Willows R."/>
            <person name="Wilson N."/>
            <person name="Zimmer S.L."/>
            <person name="Allmer J."/>
            <person name="Balk J."/>
            <person name="Bisova K."/>
            <person name="Chen C.J."/>
            <person name="Elias M."/>
            <person name="Gendler K."/>
            <person name="Hauser C."/>
            <person name="Lamb M.R."/>
            <person name="Ledford H."/>
            <person name="Long J.C."/>
            <person name="Minagawa J."/>
            <person name="Page M.D."/>
            <person name="Pan J."/>
            <person name="Pootakham W."/>
            <person name="Roje S."/>
            <person name="Rose A."/>
            <person name="Stahlberg E."/>
            <person name="Terauchi A.M."/>
            <person name="Yang P."/>
            <person name="Ball S."/>
            <person name="Bowler C."/>
            <person name="Dieckmann C.L."/>
            <person name="Gladyshev V.N."/>
            <person name="Green P."/>
            <person name="Jorgensen R."/>
            <person name="Mayfield S."/>
            <person name="Mueller-Roeber B."/>
            <person name="Rajamani S."/>
            <person name="Sayre R.T."/>
            <person name="Brokstein P."/>
            <person name="Dubchak I."/>
            <person name="Goodstein D."/>
            <person name="Hornick L."/>
            <person name="Huang Y.W."/>
            <person name="Jhaveri J."/>
            <person name="Luo Y."/>
            <person name="Martinez D."/>
            <person name="Ngau W.C."/>
            <person name="Otillar B."/>
            <person name="Poliakov A."/>
            <person name="Porter A."/>
            <person name="Szajkowski L."/>
            <person name="Werner G."/>
            <person name="Zhou K."/>
            <person name="Grigoriev I.V."/>
            <person name="Rokhsar D.S."/>
            <person name="Grossman A.R."/>
        </authorList>
    </citation>
    <scope>NUCLEOTIDE SEQUENCE [LARGE SCALE GENOMIC DNA]</scope>
    <source>
        <strain evidence="13">CC-503</strain>
        <strain evidence="12">CC-503 cw92 mt+</strain>
    </source>
</reference>
<evidence type="ECO:0000256" key="4">
    <source>
        <dbReference type="ARBA" id="ARBA00022840"/>
    </source>
</evidence>
<reference evidence="11" key="1">
    <citation type="journal article" date="2003" name="Cell">
        <title>A kinesin, invA, plays an essential role in volvox morphogenesis.</title>
        <authorList>
            <person name="Nishii I."/>
            <person name="Ogihara S."/>
            <person name="Kirk D.L."/>
        </authorList>
    </citation>
    <scope>NUCLEOTIDE SEQUENCE</scope>
</reference>
<reference evidence="12" key="3">
    <citation type="submission" date="2017-07" db="EMBL/GenBank/DDBJ databases">
        <title>WGS assembly of Chlamydomonas reinhardtii.</title>
        <authorList>
            <consortium name="Chlamydomonas Annotation Team"/>
            <consortium name="JGI Annotation Team"/>
            <person name="Merchant S.S."/>
            <person name="Prochnik S.E."/>
            <person name="Vallon O."/>
            <person name="Harris E.H."/>
            <person name="Karpowicz S.J."/>
            <person name="Witman G.B."/>
            <person name="Terry A."/>
            <person name="Salamov A."/>
            <person name="Fritz-Laylin L.K."/>
            <person name="Marechal-Drouard L."/>
            <person name="Marshall W.F."/>
            <person name="Qu L.H."/>
            <person name="Nelson D.R."/>
            <person name="Sanderfoot A.A."/>
            <person name="Spalding M.H."/>
            <person name="Kapitonov V.V."/>
            <person name="Ren Q."/>
            <person name="Ferris P."/>
            <person name="Lindquist E."/>
            <person name="Shapiro H."/>
            <person name="Lucas S.M."/>
            <person name="Grimwood J."/>
            <person name="Schmutz J."/>
            <person name="Grigoriev I.V."/>
            <person name="Rokhsar D.S."/>
        </authorList>
    </citation>
    <scope>NUCLEOTIDE SEQUENCE</scope>
    <source>
        <strain evidence="12">CC-503 cw92 mt+</strain>
    </source>
</reference>
<feature type="compositionally biased region" description="Acidic residues" evidence="9">
    <location>
        <begin position="648"/>
        <end position="660"/>
    </location>
</feature>
<accession>Q7X931</accession>
<evidence type="ECO:0000259" key="10">
    <source>
        <dbReference type="PROSITE" id="PS50067"/>
    </source>
</evidence>
<proteinExistence type="inferred from homology"/>
<dbReference type="PROSITE" id="PS50067">
    <property type="entry name" value="KINESIN_MOTOR_2"/>
    <property type="match status" value="1"/>
</dbReference>
<evidence type="ECO:0000256" key="3">
    <source>
        <dbReference type="ARBA" id="ARBA00022741"/>
    </source>
</evidence>
<dbReference type="PROSITE" id="PS00411">
    <property type="entry name" value="KINESIN_MOTOR_1"/>
    <property type="match status" value="1"/>
</dbReference>
<organism evidence="11">
    <name type="scientific">Chlamydomonas reinhardtii</name>
    <name type="common">Chlamydomonas smithii</name>
    <dbReference type="NCBI Taxonomy" id="3055"/>
    <lineage>
        <taxon>Eukaryota</taxon>
        <taxon>Viridiplantae</taxon>
        <taxon>Chlorophyta</taxon>
        <taxon>core chlorophytes</taxon>
        <taxon>Chlorophyceae</taxon>
        <taxon>CS clade</taxon>
        <taxon>Chlamydomonadales</taxon>
        <taxon>Chlamydomonadaceae</taxon>
        <taxon>Chlamydomonas</taxon>
    </lineage>
</organism>
<dbReference type="Gramene" id="PNW77018">
    <property type="protein sequence ID" value="PNW77018"/>
    <property type="gene ID" value="CHLRE_10g418950v5"/>
</dbReference>
<dbReference type="FunFam" id="3.40.850.10:FF:000234">
    <property type="entry name" value="Iar1 InvA related Kinesin"/>
    <property type="match status" value="1"/>
</dbReference>
<dbReference type="GO" id="GO:0007052">
    <property type="term" value="P:mitotic spindle organization"/>
    <property type="evidence" value="ECO:0000318"/>
    <property type="project" value="GO_Central"/>
</dbReference>
<evidence type="ECO:0000256" key="8">
    <source>
        <dbReference type="SAM" id="Coils"/>
    </source>
</evidence>
<protein>
    <submittedName>
        <fullName evidence="11">Iar1 InvA related Kinesin</fullName>
    </submittedName>
</protein>
<keyword evidence="5 8" id="KW-0175">Coiled coil</keyword>
<feature type="domain" description="Kinesin motor" evidence="10">
    <location>
        <begin position="15"/>
        <end position="404"/>
    </location>
</feature>
<dbReference type="PANTHER" id="PTHR47969">
    <property type="entry name" value="CHROMOSOME-ASSOCIATED KINESIN KIF4A-RELATED"/>
    <property type="match status" value="1"/>
</dbReference>
<evidence type="ECO:0000256" key="6">
    <source>
        <dbReference type="ARBA" id="ARBA00023175"/>
    </source>
</evidence>
<feature type="binding site" evidence="7">
    <location>
        <begin position="107"/>
        <end position="114"/>
    </location>
    <ligand>
        <name>ATP</name>
        <dbReference type="ChEBI" id="CHEBI:30616"/>
    </ligand>
</feature>
<evidence type="ECO:0000256" key="7">
    <source>
        <dbReference type="PROSITE-ProRule" id="PRU00283"/>
    </source>
</evidence>
<evidence type="ECO:0000256" key="1">
    <source>
        <dbReference type="ARBA" id="ARBA00004496"/>
    </source>
</evidence>
<dbReference type="STRING" id="3055.Q7X931"/>
<dbReference type="GO" id="GO:0003777">
    <property type="term" value="F:microtubule motor activity"/>
    <property type="evidence" value="ECO:0000318"/>
    <property type="project" value="GO_Central"/>
</dbReference>
<feature type="region of interest" description="Disordered" evidence="9">
    <location>
        <begin position="531"/>
        <end position="590"/>
    </location>
</feature>
<feature type="compositionally biased region" description="Low complexity" evidence="9">
    <location>
        <begin position="537"/>
        <end position="583"/>
    </location>
</feature>
<dbReference type="GO" id="GO:0005875">
    <property type="term" value="C:microtubule associated complex"/>
    <property type="evidence" value="ECO:0000318"/>
    <property type="project" value="GO_Central"/>
</dbReference>
<gene>
    <name evidence="11" type="primary">iar1</name>
    <name evidence="12" type="ORF">CHLRE_10g418950v5</name>
</gene>
<comment type="similarity">
    <text evidence="7">Belongs to the TRAFAC class myosin-kinesin ATPase superfamily. Kinesin family.</text>
</comment>
<evidence type="ECO:0000256" key="5">
    <source>
        <dbReference type="ARBA" id="ARBA00023054"/>
    </source>
</evidence>
<dbReference type="GO" id="GO:0007018">
    <property type="term" value="P:microtubule-based movement"/>
    <property type="evidence" value="ECO:0007669"/>
    <property type="project" value="InterPro"/>
</dbReference>
<dbReference type="InterPro" id="IPR036961">
    <property type="entry name" value="Kinesin_motor_dom_sf"/>
</dbReference>
<dbReference type="InterPro" id="IPR027640">
    <property type="entry name" value="Kinesin-like_fam"/>
</dbReference>
<dbReference type="AlphaFoldDB" id="Q7X931"/>
<dbReference type="ProMEX" id="Q7X931"/>
<dbReference type="InterPro" id="IPR019821">
    <property type="entry name" value="Kinesin_motor_CS"/>
</dbReference>
<dbReference type="SUPFAM" id="SSF52540">
    <property type="entry name" value="P-loop containing nucleoside triphosphate hydrolases"/>
    <property type="match status" value="1"/>
</dbReference>
<dbReference type="GO" id="GO:0051231">
    <property type="term" value="P:spindle elongation"/>
    <property type="evidence" value="ECO:0000318"/>
    <property type="project" value="GO_Central"/>
</dbReference>
<dbReference type="GO" id="GO:0005737">
    <property type="term" value="C:cytoplasm"/>
    <property type="evidence" value="ECO:0007669"/>
    <property type="project" value="UniProtKB-SubCell"/>
</dbReference>
<evidence type="ECO:0000313" key="11">
    <source>
        <dbReference type="EMBL" id="BAC77723.1"/>
    </source>
</evidence>
<comment type="subcellular location">
    <subcellularLocation>
        <location evidence="1">Cytoplasm</location>
    </subcellularLocation>
</comment>
<dbReference type="Gene3D" id="3.40.850.10">
    <property type="entry name" value="Kinesin motor domain"/>
    <property type="match status" value="1"/>
</dbReference>
<keyword evidence="13" id="KW-1185">Reference proteome</keyword>
<dbReference type="Pfam" id="PF00225">
    <property type="entry name" value="Kinesin"/>
    <property type="match status" value="1"/>
</dbReference>
<dbReference type="PANTHER" id="PTHR47969:SF15">
    <property type="entry name" value="CHROMOSOME-ASSOCIATED KINESIN KIF4A-RELATED"/>
    <property type="match status" value="1"/>
</dbReference>
<dbReference type="Proteomes" id="UP000006906">
    <property type="component" value="Chromosome 10"/>
</dbReference>
<dbReference type="PRINTS" id="PR00380">
    <property type="entry name" value="KINESINHEAVY"/>
</dbReference>
<feature type="compositionally biased region" description="Gly residues" evidence="9">
    <location>
        <begin position="662"/>
        <end position="671"/>
    </location>
</feature>
<keyword evidence="3 7" id="KW-0547">Nucleotide-binding</keyword>
<dbReference type="EMBL" id="CM008971">
    <property type="protein sequence ID" value="PNW77018.1"/>
    <property type="molecule type" value="Genomic_DNA"/>
</dbReference>